<evidence type="ECO:0000256" key="1">
    <source>
        <dbReference type="SAM" id="MobiDB-lite"/>
    </source>
</evidence>
<dbReference type="EMBL" id="QNRX01000002">
    <property type="protein sequence ID" value="RBP69070.1"/>
    <property type="molecule type" value="Genomic_DNA"/>
</dbReference>
<dbReference type="RefSeq" id="WP_113919636.1">
    <property type="nucleotide sequence ID" value="NZ_QNRX01000002.1"/>
</dbReference>
<evidence type="ECO:0000256" key="2">
    <source>
        <dbReference type="SAM" id="Phobius"/>
    </source>
</evidence>
<evidence type="ECO:0000313" key="4">
    <source>
        <dbReference type="Proteomes" id="UP000253490"/>
    </source>
</evidence>
<dbReference type="AlphaFoldDB" id="A0A366IGM8"/>
<proteinExistence type="predicted"/>
<reference evidence="3 4" key="1">
    <citation type="submission" date="2018-06" db="EMBL/GenBank/DDBJ databases">
        <title>Genomic Encyclopedia of Type Strains, Phase IV (KMG-IV): sequencing the most valuable type-strain genomes for metagenomic binning, comparative biology and taxonomic classification.</title>
        <authorList>
            <person name="Goeker M."/>
        </authorList>
    </citation>
    <scope>NUCLEOTIDE SEQUENCE [LARGE SCALE GENOMIC DNA]</scope>
    <source>
        <strain evidence="3 4">DSM 22112</strain>
    </source>
</reference>
<feature type="transmembrane region" description="Helical" evidence="2">
    <location>
        <begin position="42"/>
        <end position="62"/>
    </location>
</feature>
<organism evidence="3 4">
    <name type="scientific">Alkalibaculum bacchi</name>
    <dbReference type="NCBI Taxonomy" id="645887"/>
    <lineage>
        <taxon>Bacteria</taxon>
        <taxon>Bacillati</taxon>
        <taxon>Bacillota</taxon>
        <taxon>Clostridia</taxon>
        <taxon>Eubacteriales</taxon>
        <taxon>Eubacteriaceae</taxon>
        <taxon>Alkalibaculum</taxon>
    </lineage>
</organism>
<evidence type="ECO:0000313" key="3">
    <source>
        <dbReference type="EMBL" id="RBP69070.1"/>
    </source>
</evidence>
<feature type="transmembrane region" description="Helical" evidence="2">
    <location>
        <begin position="74"/>
        <end position="93"/>
    </location>
</feature>
<protein>
    <submittedName>
        <fullName evidence="3">Uncharacterized protein</fullName>
    </submittedName>
</protein>
<gene>
    <name evidence="3" type="ORF">DES36_102214</name>
</gene>
<accession>A0A366IGM8</accession>
<keyword evidence="2" id="KW-0472">Membrane</keyword>
<feature type="region of interest" description="Disordered" evidence="1">
    <location>
        <begin position="185"/>
        <end position="204"/>
    </location>
</feature>
<feature type="transmembrane region" description="Helical" evidence="2">
    <location>
        <begin position="99"/>
        <end position="120"/>
    </location>
</feature>
<keyword evidence="4" id="KW-1185">Reference proteome</keyword>
<keyword evidence="2" id="KW-1133">Transmembrane helix</keyword>
<comment type="caution">
    <text evidence="3">The sequence shown here is derived from an EMBL/GenBank/DDBJ whole genome shotgun (WGS) entry which is preliminary data.</text>
</comment>
<sequence length="302" mass="34903">MKTFGKLLLLWVFSGLMISLSYFSSSIINQFVLLNSTYITQISSNMYYLIGIKVLVLSLFIITKKQRYSYIRTILGILASNIAAILLLIFYLGLSIESYIPYGINAAIDFVLIFILIAVINKISSNRQKDEEIDDINQFMGMKQDLESLKNKIIDKKEELSFLETMIKDRELDLSKKQQEMAEALQKSASISHSNKEHNDNGALNTQENDSFYSVFENLEQISEGILKQIKTLEEKELYIDKQIKTLEQRQREYDKQLYHVLFDSPELGDDEVKLKDKHSEIIIKKGDLAQIRAMVERALEE</sequence>
<dbReference type="Proteomes" id="UP000253490">
    <property type="component" value="Unassembled WGS sequence"/>
</dbReference>
<keyword evidence="2" id="KW-0812">Transmembrane</keyword>
<name>A0A366IGM8_9FIRM</name>